<evidence type="ECO:0008006" key="2">
    <source>
        <dbReference type="Google" id="ProtNLM"/>
    </source>
</evidence>
<reference evidence="1" key="1">
    <citation type="journal article" date="2020" name="mSystems">
        <title>Genome- and Community-Level Interaction Insights into Carbon Utilization and Element Cycling Functions of Hydrothermarchaeota in Hydrothermal Sediment.</title>
        <authorList>
            <person name="Zhou Z."/>
            <person name="Liu Y."/>
            <person name="Xu W."/>
            <person name="Pan J."/>
            <person name="Luo Z.H."/>
            <person name="Li M."/>
        </authorList>
    </citation>
    <scope>NUCLEOTIDE SEQUENCE [LARGE SCALE GENOMIC DNA]</scope>
    <source>
        <strain evidence="1">HyVt-357</strain>
    </source>
</reference>
<sequence>MEPTAGNSSKYSLHVGPGFVGALCLAWSCVATAQGLSDNISSLSGSASVFTGITHTRTDLGESTDTNTKPGVGVSGQVGGQLESGANALVLQYGGTLQTPQDTLRNRQASNTSVTGASRYTYFDPNSRIDFNLGHTISSVRNNTGFAVNSSRYNTRNSLNAGAGLNFYPGDLSTVRFFGQAGRSFTSGVLKNQQSYTVGSELSRRLSERSTGGLNLSRSWSDKRNTNLTIDTAQLVYSLQTESGSFRIGAGGSRAETEYNDGTTSKNDAVTGFAERAWVTSNWRTSVKYDRRLSDSATDLSLNLPPVFSFLPQSVRLRDLVLRDSLSLTHNTQLVCDACILGFYVQGAQLESQNSGTTTYQYRASANFGFQLTSLQRLDFRYTWAGDSNENASGNNDQIHRLKASWTRQIAENTTFGVEFNQAYLRSKSIRNDKDQFEVRLVLSRGFSLAEVGR</sequence>
<dbReference type="AlphaFoldDB" id="A0A831R5E2"/>
<proteinExistence type="predicted"/>
<name>A0A831R5E2_9GAMM</name>
<gene>
    <name evidence="1" type="ORF">ENI00_09345</name>
</gene>
<comment type="caution">
    <text evidence="1">The sequence shown here is derived from an EMBL/GenBank/DDBJ whole genome shotgun (WGS) entry which is preliminary data.</text>
</comment>
<dbReference type="Proteomes" id="UP000885748">
    <property type="component" value="Unassembled WGS sequence"/>
</dbReference>
<accession>A0A831R5E2</accession>
<protein>
    <recommendedName>
        <fullName evidence="2">TIGR03016 family PEP-CTERM system-associated outer membrane protein</fullName>
    </recommendedName>
</protein>
<dbReference type="RefSeq" id="WP_304101529.1">
    <property type="nucleotide sequence ID" value="NZ_DRGY01000073.1"/>
</dbReference>
<organism evidence="1">
    <name type="scientific">Marinobacter antarcticus</name>
    <dbReference type="NCBI Taxonomy" id="564117"/>
    <lineage>
        <taxon>Bacteria</taxon>
        <taxon>Pseudomonadati</taxon>
        <taxon>Pseudomonadota</taxon>
        <taxon>Gammaproteobacteria</taxon>
        <taxon>Pseudomonadales</taxon>
        <taxon>Marinobacteraceae</taxon>
        <taxon>Marinobacter</taxon>
    </lineage>
</organism>
<dbReference type="EMBL" id="DRGY01000073">
    <property type="protein sequence ID" value="HEA52509.1"/>
    <property type="molecule type" value="Genomic_DNA"/>
</dbReference>
<evidence type="ECO:0000313" key="1">
    <source>
        <dbReference type="EMBL" id="HEA52509.1"/>
    </source>
</evidence>